<comment type="caution">
    <text evidence="2">The sequence shown here is derived from an EMBL/GenBank/DDBJ whole genome shotgun (WGS) entry which is preliminary data.</text>
</comment>
<name>A0ABU6WRZ6_9FABA</name>
<dbReference type="Proteomes" id="UP001341840">
    <property type="component" value="Unassembled WGS sequence"/>
</dbReference>
<organism evidence="2 3">
    <name type="scientific">Stylosanthes scabra</name>
    <dbReference type="NCBI Taxonomy" id="79078"/>
    <lineage>
        <taxon>Eukaryota</taxon>
        <taxon>Viridiplantae</taxon>
        <taxon>Streptophyta</taxon>
        <taxon>Embryophyta</taxon>
        <taxon>Tracheophyta</taxon>
        <taxon>Spermatophyta</taxon>
        <taxon>Magnoliopsida</taxon>
        <taxon>eudicotyledons</taxon>
        <taxon>Gunneridae</taxon>
        <taxon>Pentapetalae</taxon>
        <taxon>rosids</taxon>
        <taxon>fabids</taxon>
        <taxon>Fabales</taxon>
        <taxon>Fabaceae</taxon>
        <taxon>Papilionoideae</taxon>
        <taxon>50 kb inversion clade</taxon>
        <taxon>dalbergioids sensu lato</taxon>
        <taxon>Dalbergieae</taxon>
        <taxon>Pterocarpus clade</taxon>
        <taxon>Stylosanthes</taxon>
    </lineage>
</organism>
<feature type="non-terminal residue" evidence="2">
    <location>
        <position position="82"/>
    </location>
</feature>
<protein>
    <submittedName>
        <fullName evidence="2">Uncharacterized protein</fullName>
    </submittedName>
</protein>
<accession>A0ABU6WRZ6</accession>
<feature type="region of interest" description="Disordered" evidence="1">
    <location>
        <begin position="1"/>
        <end position="33"/>
    </location>
</feature>
<keyword evidence="3" id="KW-1185">Reference proteome</keyword>
<sequence length="82" mass="9966">MKRKNGLQRRRNTTENRQRKKARGSFEEAKKQLNTKTYRLRKYLEMMIEEAKISNKHRSRNSRGEALKLSEEGREKCRKKIK</sequence>
<gene>
    <name evidence="2" type="ORF">PIB30_083084</name>
</gene>
<evidence type="ECO:0000256" key="1">
    <source>
        <dbReference type="SAM" id="MobiDB-lite"/>
    </source>
</evidence>
<proteinExistence type="predicted"/>
<feature type="compositionally biased region" description="Basic residues" evidence="1">
    <location>
        <begin position="1"/>
        <end position="11"/>
    </location>
</feature>
<evidence type="ECO:0000313" key="2">
    <source>
        <dbReference type="EMBL" id="MED6188127.1"/>
    </source>
</evidence>
<feature type="region of interest" description="Disordered" evidence="1">
    <location>
        <begin position="55"/>
        <end position="82"/>
    </location>
</feature>
<dbReference type="EMBL" id="JASCZI010182543">
    <property type="protein sequence ID" value="MED6188127.1"/>
    <property type="molecule type" value="Genomic_DNA"/>
</dbReference>
<evidence type="ECO:0000313" key="3">
    <source>
        <dbReference type="Proteomes" id="UP001341840"/>
    </source>
</evidence>
<reference evidence="2 3" key="1">
    <citation type="journal article" date="2023" name="Plants (Basel)">
        <title>Bridging the Gap: Combining Genomics and Transcriptomics Approaches to Understand Stylosanthes scabra, an Orphan Legume from the Brazilian Caatinga.</title>
        <authorList>
            <person name="Ferreira-Neto J.R.C."/>
            <person name="da Silva M.D."/>
            <person name="Binneck E."/>
            <person name="de Melo N.F."/>
            <person name="da Silva R.H."/>
            <person name="de Melo A.L.T.M."/>
            <person name="Pandolfi V."/>
            <person name="Bustamante F.O."/>
            <person name="Brasileiro-Vidal A.C."/>
            <person name="Benko-Iseppon A.M."/>
        </authorList>
    </citation>
    <scope>NUCLEOTIDE SEQUENCE [LARGE SCALE GENOMIC DNA]</scope>
    <source>
        <tissue evidence="2">Leaves</tissue>
    </source>
</reference>
<feature type="compositionally biased region" description="Basic and acidic residues" evidence="1">
    <location>
        <begin position="62"/>
        <end position="75"/>
    </location>
</feature>